<feature type="compositionally biased region" description="Polar residues" evidence="3">
    <location>
        <begin position="409"/>
        <end position="423"/>
    </location>
</feature>
<dbReference type="SUPFAM" id="SSF48371">
    <property type="entry name" value="ARM repeat"/>
    <property type="match status" value="1"/>
</dbReference>
<reference evidence="5 6" key="1">
    <citation type="submission" date="2024-10" db="EMBL/GenBank/DDBJ databases">
        <title>Updated reference genomes for cyclostephanoid diatoms.</title>
        <authorList>
            <person name="Roberts W.R."/>
            <person name="Alverson A.J."/>
        </authorList>
    </citation>
    <scope>NUCLEOTIDE SEQUENCE [LARGE SCALE GENOMIC DNA]</scope>
    <source>
        <strain evidence="5 6">AJA232-27</strain>
    </source>
</reference>
<feature type="compositionally biased region" description="Low complexity" evidence="3">
    <location>
        <begin position="389"/>
        <end position="408"/>
    </location>
</feature>
<protein>
    <recommendedName>
        <fullName evidence="4">PDZ domain-containing protein</fullName>
    </recommendedName>
</protein>
<feature type="region of interest" description="Disordered" evidence="3">
    <location>
        <begin position="773"/>
        <end position="802"/>
    </location>
</feature>
<feature type="region of interest" description="Disordered" evidence="3">
    <location>
        <begin position="1"/>
        <end position="29"/>
    </location>
</feature>
<feature type="compositionally biased region" description="Polar residues" evidence="3">
    <location>
        <begin position="921"/>
        <end position="935"/>
    </location>
</feature>
<feature type="compositionally biased region" description="Pro residues" evidence="3">
    <location>
        <begin position="214"/>
        <end position="224"/>
    </location>
</feature>
<feature type="compositionally biased region" description="Pro residues" evidence="3">
    <location>
        <begin position="1380"/>
        <end position="1392"/>
    </location>
</feature>
<keyword evidence="6" id="KW-1185">Reference proteome</keyword>
<evidence type="ECO:0000313" key="5">
    <source>
        <dbReference type="EMBL" id="KAL3759852.1"/>
    </source>
</evidence>
<dbReference type="PROSITE" id="PS50106">
    <property type="entry name" value="PDZ"/>
    <property type="match status" value="1"/>
</dbReference>
<feature type="region of interest" description="Disordered" evidence="3">
    <location>
        <begin position="1625"/>
        <end position="1647"/>
    </location>
</feature>
<dbReference type="InterPro" id="IPR051023">
    <property type="entry name" value="PP2A_Regulatory_Subunit_A"/>
</dbReference>
<dbReference type="PROSITE" id="PS50077">
    <property type="entry name" value="HEAT_REPEAT"/>
    <property type="match status" value="1"/>
</dbReference>
<feature type="region of interest" description="Disordered" evidence="3">
    <location>
        <begin position="1373"/>
        <end position="1401"/>
    </location>
</feature>
<feature type="compositionally biased region" description="Low complexity" evidence="3">
    <location>
        <begin position="351"/>
        <end position="364"/>
    </location>
</feature>
<feature type="compositionally biased region" description="Basic and acidic residues" evidence="3">
    <location>
        <begin position="365"/>
        <end position="388"/>
    </location>
</feature>
<feature type="region of interest" description="Disordered" evidence="3">
    <location>
        <begin position="70"/>
        <end position="138"/>
    </location>
</feature>
<dbReference type="Gene3D" id="2.30.42.10">
    <property type="match status" value="1"/>
</dbReference>
<dbReference type="Proteomes" id="UP001530293">
    <property type="component" value="Unassembled WGS sequence"/>
</dbReference>
<dbReference type="InterPro" id="IPR016024">
    <property type="entry name" value="ARM-type_fold"/>
</dbReference>
<dbReference type="Gene3D" id="1.25.10.10">
    <property type="entry name" value="Leucine-rich Repeat Variant"/>
    <property type="match status" value="1"/>
</dbReference>
<dbReference type="PANTHER" id="PTHR10648:SF4">
    <property type="entry name" value="PROTEIN PHOSPHATASE 2 (FORMERLY 2A), REGULATORY SUBUNIT A, BETA ISOFORM-RELATED"/>
    <property type="match status" value="1"/>
</dbReference>
<dbReference type="InterPro" id="IPR001478">
    <property type="entry name" value="PDZ"/>
</dbReference>
<dbReference type="SMART" id="SM00228">
    <property type="entry name" value="PDZ"/>
    <property type="match status" value="1"/>
</dbReference>
<dbReference type="InterPro" id="IPR011989">
    <property type="entry name" value="ARM-like"/>
</dbReference>
<feature type="region of interest" description="Disordered" evidence="3">
    <location>
        <begin position="331"/>
        <end position="423"/>
    </location>
</feature>
<feature type="compositionally biased region" description="Polar residues" evidence="3">
    <location>
        <begin position="1449"/>
        <end position="1459"/>
    </location>
</feature>
<gene>
    <name evidence="5" type="ORF">ACHAWU_007596</name>
</gene>
<dbReference type="InterPro" id="IPR021133">
    <property type="entry name" value="HEAT_type_2"/>
</dbReference>
<feature type="compositionally biased region" description="Basic and acidic residues" evidence="3">
    <location>
        <begin position="465"/>
        <end position="474"/>
    </location>
</feature>
<feature type="repeat" description="HEAT" evidence="2">
    <location>
        <begin position="1249"/>
        <end position="1285"/>
    </location>
</feature>
<proteinExistence type="predicted"/>
<feature type="compositionally biased region" description="Low complexity" evidence="3">
    <location>
        <begin position="586"/>
        <end position="602"/>
    </location>
</feature>
<evidence type="ECO:0000313" key="6">
    <source>
        <dbReference type="Proteomes" id="UP001530293"/>
    </source>
</evidence>
<feature type="region of interest" description="Disordered" evidence="3">
    <location>
        <begin position="169"/>
        <end position="244"/>
    </location>
</feature>
<evidence type="ECO:0000256" key="1">
    <source>
        <dbReference type="ARBA" id="ARBA00022737"/>
    </source>
</evidence>
<organism evidence="5 6">
    <name type="scientific">Discostella pseudostelligera</name>
    <dbReference type="NCBI Taxonomy" id="259834"/>
    <lineage>
        <taxon>Eukaryota</taxon>
        <taxon>Sar</taxon>
        <taxon>Stramenopiles</taxon>
        <taxon>Ochrophyta</taxon>
        <taxon>Bacillariophyta</taxon>
        <taxon>Coscinodiscophyceae</taxon>
        <taxon>Thalassiosirophycidae</taxon>
        <taxon>Stephanodiscales</taxon>
        <taxon>Stephanodiscaceae</taxon>
        <taxon>Discostella</taxon>
    </lineage>
</organism>
<feature type="region of interest" description="Disordered" evidence="3">
    <location>
        <begin position="1431"/>
        <end position="1461"/>
    </location>
</feature>
<dbReference type="SUPFAM" id="SSF50156">
    <property type="entry name" value="PDZ domain-like"/>
    <property type="match status" value="1"/>
</dbReference>
<feature type="compositionally biased region" description="Low complexity" evidence="3">
    <location>
        <begin position="225"/>
        <end position="242"/>
    </location>
</feature>
<feature type="domain" description="PDZ" evidence="4">
    <location>
        <begin position="683"/>
        <end position="755"/>
    </location>
</feature>
<feature type="region of interest" description="Disordered" evidence="3">
    <location>
        <begin position="581"/>
        <end position="602"/>
    </location>
</feature>
<evidence type="ECO:0000256" key="2">
    <source>
        <dbReference type="PROSITE-ProRule" id="PRU00103"/>
    </source>
</evidence>
<feature type="compositionally biased region" description="Low complexity" evidence="3">
    <location>
        <begin position="184"/>
        <end position="213"/>
    </location>
</feature>
<keyword evidence="1" id="KW-0677">Repeat</keyword>
<feature type="compositionally biased region" description="Polar residues" evidence="3">
    <location>
        <begin position="1431"/>
        <end position="1440"/>
    </location>
</feature>
<comment type="caution">
    <text evidence="5">The sequence shown here is derived from an EMBL/GenBank/DDBJ whole genome shotgun (WGS) entry which is preliminary data.</text>
</comment>
<feature type="region of interest" description="Disordered" evidence="3">
    <location>
        <begin position="458"/>
        <end position="490"/>
    </location>
</feature>
<accession>A0ABD3M893</accession>
<evidence type="ECO:0000259" key="4">
    <source>
        <dbReference type="PROSITE" id="PS50106"/>
    </source>
</evidence>
<dbReference type="PANTHER" id="PTHR10648">
    <property type="entry name" value="SERINE/THREONINE-PROTEIN PHOSPHATASE PP2A 65 KDA REGULATORY SUBUNIT"/>
    <property type="match status" value="1"/>
</dbReference>
<feature type="region of interest" description="Disordered" evidence="3">
    <location>
        <begin position="636"/>
        <end position="671"/>
    </location>
</feature>
<feature type="compositionally biased region" description="Low complexity" evidence="3">
    <location>
        <begin position="108"/>
        <end position="131"/>
    </location>
</feature>
<dbReference type="InterPro" id="IPR036034">
    <property type="entry name" value="PDZ_sf"/>
</dbReference>
<feature type="region of interest" description="Disordered" evidence="3">
    <location>
        <begin position="915"/>
        <end position="971"/>
    </location>
</feature>
<evidence type="ECO:0000256" key="3">
    <source>
        <dbReference type="SAM" id="MobiDB-lite"/>
    </source>
</evidence>
<name>A0ABD3M893_9STRA</name>
<dbReference type="EMBL" id="JALLBG020000196">
    <property type="protein sequence ID" value="KAL3759852.1"/>
    <property type="molecule type" value="Genomic_DNA"/>
</dbReference>
<sequence length="1749" mass="186008">MMATSSNDPNDTSASDASSPPPAADATNPLMATYFDLGNDTVSNEDGINKLKVEVDIDNADVVDASTITAAAGEGVENKSEADAAGVAPSIIDAGSSTEEKHAHSPTKKSTSTSTTPSSPSTTTSSSSSSSVLEEAERQAAIAAAISANSNTMSPSAAAGIAKMTCMVGRSQQKQVPPPPPMPLSSSSSSSKSSNNANSGSKSYQFGSPTMVALPPPPPPPPIPLSKSSSTSTTTATISPTSRSVPFRPVRFQDVKIAFHDILHASSSTAAAATTTTTATGTASKPVKIDTETDVTKVITKGVVGLSTEEKKVGDNKVHVGGVMIDADGGAAVESSQEQHDMGEEEKNDTATELTTSSSSIASSEDNRDVSVTAKDDLSLKDAREKITATETSTTPSPSDSKTDTISSPCTVPTPISTPTSFNNTTIPDSFLRFLLLVARVPIVVEEHAAETYSPIKTKPTITSHSDETIDQHNDVSSPSPPPPEARGAAQRAYEILSMAKLLYDTISEREKRRSMHEGDKMDDTISFFAACEHGGLLKKRNGNSSVLLEEEDAVGAVNGSVPDAVGAPIAEVGINGRFNSMTKGASTDESTQSSSSFSSSATTATSMASSVFSNVLSKMVMPKKQGSFADIGKKFMGSSTTNGPSSGGGLGQHSKNEHGTASSRVPQDEKARQMGDYEILINNEMLGLTVENVLERTIIRTLLPDGAAVHAGAQVGSLIAKVGNVDTSNLTHFETIDELRRSQRPLKLTLRHVRGSVLRKAREEMGRLIRGHGLDTTADGGGGSSEIPDGRPWKGSSTPKQRTSFIGETFDSVLNNRWPLKANKSSLNGSGAGTSPVAMTRSESLHQAGRKLIRILVLFVVGLQKELSNSNYNVDADCAGTKRVPLPPKEINEALEITCKVLLEYARSLPDLSEERSRAAQGTASTSFSPQGSSYYPVPPGRVQGRKAGLPPGKGQAAQKGKKQPGSSPLLRIGDALQRTRSFLVEHSSVTATTLRWEIMDYLCIVLDLDTEQELSEQESASSTSGKGDAASSMNDLGAAGSILKLIVVNCSTMAGEEETTGHHDDIIAQPQNDHINSELSFLDESLDQSVRSNASPTSTSGNCFLSVVHRLAASKSISGRVSACSLSPVLWSHLDFPRQLQLRGVITRALHDVEIIVRKSTAVVLHEIAELVFDRRAVPWLVLMCERTLNDPEPQLRAAAMTLTWHLAEHLPNAFLGDASKGSRSIRRLPPRGSQTFMDVYLLQCKLLPVANNLAEDRIASVRLSVAAQCDRLCNALGEHWFSVIIDLLQALLSDSDDMVRSEAILCMPRLVESVIVGTSNIQGSIKVLESLLPLALKLQKDASSLVRASLATATGELLIFLVGLGGGGGSSISSHPEAPPSPGQPPPSPGGSGTIYGEHKKHVDDTLIPILQKLLQDSDPEVTTASLRAVTNASRSGTARERSKSRIPSGSHSASNIDDDLVSLSSHQSHHSHNSYERTKPVFIPVLSEKQVLRLLPTLSSLGTSNQWRVRQSAVEIVPALMGCTNRHETRHEISKLCVKLMNDKVDAVRKTAAECLCLGGSSLARHGEEDGGEWIKTIVIPHLKECSQSEDSRQRLLSLKMIEIIVTNGLCPAPISAGVVETESHCPPSPARDDDESISSSVADSERPVRMILSIAASHRSDKVANVRLNVGRMFGSILPLLDRSDVDFVVETLQKQLDEETSRSSGGDRDVIYFAQQAISMAHPFRRMLSRTSTCSNDDTLIDG</sequence>